<evidence type="ECO:0000256" key="3">
    <source>
        <dbReference type="ARBA" id="ARBA00022989"/>
    </source>
</evidence>
<sequence>MTEANNDLTPETAATEMATEEAKEATDIAATATSESDDSAKKSAKARQLLGMKGADVKEQSVWKIHLQLMKPVTWIPLMWGVLCGAASSGNYTWTFENVAVALACMLMSGPLLTGYTQTINDYYDREIDAINEPYRPIPSGAISLSRVKAQVLVLLALGITVAYLLDQWAGHSFPTITLMAVMGSGLSYIYSAPPLKLKQNGWLGNYALGASYIALPWWAGHALFGTLTPTIMVLTLFYSLAGLGIAVVNDFKSVEGDRELGLQSLPVMFGIKTASWICVLMIDIFQLGIAAYLVSIHQNLYAAILVLLVIPQITFQDMYFLRDPLKNDVKYQASAQPFLVFGMLTAGLALGHSVM</sequence>
<keyword evidence="3 7" id="KW-1133">Transmembrane helix</keyword>
<dbReference type="InterPro" id="IPR044878">
    <property type="entry name" value="UbiA_sf"/>
</dbReference>
<feature type="transmembrane region" description="Helical" evidence="7">
    <location>
        <begin position="172"/>
        <end position="191"/>
    </location>
</feature>
<dbReference type="EC" id="2.5.1.62" evidence="8"/>
<keyword evidence="4 7" id="KW-0472">Membrane</keyword>
<dbReference type="GO" id="GO:0015995">
    <property type="term" value="P:chlorophyll biosynthetic process"/>
    <property type="evidence" value="ECO:0007669"/>
    <property type="project" value="UniProtKB-KW"/>
</dbReference>
<evidence type="ECO:0000256" key="5">
    <source>
        <dbReference type="ARBA" id="ARBA00023171"/>
    </source>
</evidence>
<evidence type="ECO:0000313" key="9">
    <source>
        <dbReference type="Proteomes" id="UP000625316"/>
    </source>
</evidence>
<dbReference type="NCBIfam" id="TIGR02056">
    <property type="entry name" value="ChlG"/>
    <property type="match status" value="1"/>
</dbReference>
<dbReference type="NCBIfam" id="TIGR01476">
    <property type="entry name" value="chlor_syn_BchG"/>
    <property type="match status" value="1"/>
</dbReference>
<comment type="caution">
    <text evidence="8">The sequence shown here is derived from an EMBL/GenBank/DDBJ whole genome shotgun (WGS) entry which is preliminary data.</text>
</comment>
<reference evidence="8" key="1">
    <citation type="submission" date="2020-10" db="EMBL/GenBank/DDBJ databases">
        <authorList>
            <person name="Castelo-Branco R."/>
            <person name="Eusebio N."/>
            <person name="Adriana R."/>
            <person name="Vieira A."/>
            <person name="Brugerolle De Fraissinette N."/>
            <person name="Rezende De Castro R."/>
            <person name="Schneider M.P."/>
            <person name="Vasconcelos V."/>
            <person name="Leao P.N."/>
        </authorList>
    </citation>
    <scope>NUCLEOTIDE SEQUENCE</scope>
    <source>
        <strain evidence="8">LEGE 11480</strain>
    </source>
</reference>
<feature type="transmembrane region" description="Helical" evidence="7">
    <location>
        <begin position="232"/>
        <end position="249"/>
    </location>
</feature>
<evidence type="ECO:0000313" key="8">
    <source>
        <dbReference type="EMBL" id="MBE9029650.1"/>
    </source>
</evidence>
<dbReference type="PANTHER" id="PTHR42723">
    <property type="entry name" value="CHLOROPHYLL SYNTHASE"/>
    <property type="match status" value="1"/>
</dbReference>
<keyword evidence="2 7" id="KW-0812">Transmembrane</keyword>
<dbReference type="PANTHER" id="PTHR42723:SF1">
    <property type="entry name" value="CHLOROPHYLL SYNTHASE, CHLOROPLASTIC"/>
    <property type="match status" value="1"/>
</dbReference>
<keyword evidence="8" id="KW-0808">Transferase</keyword>
<dbReference type="Proteomes" id="UP000625316">
    <property type="component" value="Unassembled WGS sequence"/>
</dbReference>
<dbReference type="Gene3D" id="1.10.357.140">
    <property type="entry name" value="UbiA prenyltransferase"/>
    <property type="match status" value="1"/>
</dbReference>
<dbReference type="AlphaFoldDB" id="A0A928VNB2"/>
<keyword evidence="5" id="KW-0149">Chlorophyll biosynthesis</keyword>
<keyword evidence="9" id="KW-1185">Reference proteome</keyword>
<name>A0A928VNB2_9CYAN</name>
<dbReference type="NCBIfam" id="NF005742">
    <property type="entry name" value="PRK07566.1"/>
    <property type="match status" value="1"/>
</dbReference>
<feature type="transmembrane region" description="Helical" evidence="7">
    <location>
        <begin position="301"/>
        <end position="322"/>
    </location>
</feature>
<dbReference type="InterPro" id="IPR000537">
    <property type="entry name" value="UbiA_prenyltransferase"/>
</dbReference>
<protein>
    <submittedName>
        <fullName evidence="8">Chlorophyll synthase ChlG</fullName>
        <ecNumber evidence="8">2.5.1.62</ecNumber>
    </submittedName>
</protein>
<proteinExistence type="predicted"/>
<evidence type="ECO:0000256" key="4">
    <source>
        <dbReference type="ARBA" id="ARBA00023136"/>
    </source>
</evidence>
<dbReference type="InterPro" id="IPR011799">
    <property type="entry name" value="ChlG"/>
</dbReference>
<organism evidence="8 9">
    <name type="scientific">Romeriopsis navalis LEGE 11480</name>
    <dbReference type="NCBI Taxonomy" id="2777977"/>
    <lineage>
        <taxon>Bacteria</taxon>
        <taxon>Bacillati</taxon>
        <taxon>Cyanobacteriota</taxon>
        <taxon>Cyanophyceae</taxon>
        <taxon>Leptolyngbyales</taxon>
        <taxon>Leptolyngbyaceae</taxon>
        <taxon>Romeriopsis</taxon>
        <taxon>Romeriopsis navalis</taxon>
    </lineage>
</organism>
<feature type="region of interest" description="Disordered" evidence="6">
    <location>
        <begin position="1"/>
        <end position="45"/>
    </location>
</feature>
<dbReference type="EMBL" id="JADEXQ010000019">
    <property type="protein sequence ID" value="MBE9029650.1"/>
    <property type="molecule type" value="Genomic_DNA"/>
</dbReference>
<dbReference type="RefSeq" id="WP_264324468.1">
    <property type="nucleotide sequence ID" value="NZ_JADEXQ010000019.1"/>
</dbReference>
<evidence type="ECO:0000256" key="2">
    <source>
        <dbReference type="ARBA" id="ARBA00022692"/>
    </source>
</evidence>
<dbReference type="Pfam" id="PF01040">
    <property type="entry name" value="UbiA"/>
    <property type="match status" value="1"/>
</dbReference>
<dbReference type="GO" id="GO:0046408">
    <property type="term" value="F:chlorophyll synthetase activity"/>
    <property type="evidence" value="ECO:0007669"/>
    <property type="project" value="UniProtKB-EC"/>
</dbReference>
<feature type="transmembrane region" description="Helical" evidence="7">
    <location>
        <begin position="203"/>
        <end position="220"/>
    </location>
</feature>
<gene>
    <name evidence="8" type="primary">chlG</name>
    <name evidence="8" type="ORF">IQ266_07900</name>
</gene>
<feature type="transmembrane region" description="Helical" evidence="7">
    <location>
        <begin position="334"/>
        <end position="355"/>
    </location>
</feature>
<feature type="transmembrane region" description="Helical" evidence="7">
    <location>
        <begin position="99"/>
        <end position="116"/>
    </location>
</feature>
<accession>A0A928VNB2</accession>
<evidence type="ECO:0000256" key="6">
    <source>
        <dbReference type="SAM" id="MobiDB-lite"/>
    </source>
</evidence>
<dbReference type="InterPro" id="IPR050475">
    <property type="entry name" value="Prenyltransferase_related"/>
</dbReference>
<comment type="subcellular location">
    <subcellularLocation>
        <location evidence="1">Membrane</location>
        <topology evidence="1">Multi-pass membrane protein</topology>
    </subcellularLocation>
</comment>
<feature type="transmembrane region" description="Helical" evidence="7">
    <location>
        <begin position="73"/>
        <end position="93"/>
    </location>
</feature>
<feature type="transmembrane region" description="Helical" evidence="7">
    <location>
        <begin position="148"/>
        <end position="166"/>
    </location>
</feature>
<dbReference type="Gene3D" id="1.20.120.1780">
    <property type="entry name" value="UbiA prenyltransferase"/>
    <property type="match status" value="1"/>
</dbReference>
<evidence type="ECO:0000256" key="1">
    <source>
        <dbReference type="ARBA" id="ARBA00004141"/>
    </source>
</evidence>
<dbReference type="CDD" id="cd13958">
    <property type="entry name" value="PT_UbiA_chlorophyll"/>
    <property type="match status" value="1"/>
</dbReference>
<evidence type="ECO:0000256" key="7">
    <source>
        <dbReference type="SAM" id="Phobius"/>
    </source>
</evidence>
<dbReference type="GO" id="GO:0016020">
    <property type="term" value="C:membrane"/>
    <property type="evidence" value="ECO:0007669"/>
    <property type="project" value="UniProtKB-SubCell"/>
</dbReference>
<dbReference type="InterPro" id="IPR006372">
    <property type="entry name" value="Chl_synth"/>
</dbReference>